<gene>
    <name evidence="2" type="ORF">CCOS01_06937</name>
</gene>
<dbReference type="AlphaFoldDB" id="A0AAI9YZF3"/>
<accession>A0AAI9YZF3</accession>
<proteinExistence type="predicted"/>
<organism evidence="2 3">
    <name type="scientific">Colletotrichum costaricense</name>
    <dbReference type="NCBI Taxonomy" id="1209916"/>
    <lineage>
        <taxon>Eukaryota</taxon>
        <taxon>Fungi</taxon>
        <taxon>Dikarya</taxon>
        <taxon>Ascomycota</taxon>
        <taxon>Pezizomycotina</taxon>
        <taxon>Sordariomycetes</taxon>
        <taxon>Hypocreomycetidae</taxon>
        <taxon>Glomerellales</taxon>
        <taxon>Glomerellaceae</taxon>
        <taxon>Colletotrichum</taxon>
        <taxon>Colletotrichum acutatum species complex</taxon>
    </lineage>
</organism>
<comment type="caution">
    <text evidence="2">The sequence shown here is derived from an EMBL/GenBank/DDBJ whole genome shotgun (WGS) entry which is preliminary data.</text>
</comment>
<keyword evidence="1" id="KW-0472">Membrane</keyword>
<evidence type="ECO:0000313" key="2">
    <source>
        <dbReference type="EMBL" id="KAK1529103.1"/>
    </source>
</evidence>
<keyword evidence="1" id="KW-1133">Transmembrane helix</keyword>
<feature type="transmembrane region" description="Helical" evidence="1">
    <location>
        <begin position="61"/>
        <end position="87"/>
    </location>
</feature>
<dbReference type="Proteomes" id="UP001240678">
    <property type="component" value="Unassembled WGS sequence"/>
</dbReference>
<evidence type="ECO:0000313" key="3">
    <source>
        <dbReference type="Proteomes" id="UP001240678"/>
    </source>
</evidence>
<keyword evidence="1" id="KW-0812">Transmembrane</keyword>
<evidence type="ECO:0000256" key="1">
    <source>
        <dbReference type="SAM" id="Phobius"/>
    </source>
</evidence>
<name>A0AAI9YZF3_9PEZI</name>
<keyword evidence="3" id="KW-1185">Reference proteome</keyword>
<protein>
    <submittedName>
        <fullName evidence="2">Uncharacterized protein</fullName>
    </submittedName>
</protein>
<feature type="non-terminal residue" evidence="2">
    <location>
        <position position="1"/>
    </location>
</feature>
<reference evidence="2 3" key="1">
    <citation type="submission" date="2016-10" db="EMBL/GenBank/DDBJ databases">
        <title>The genome sequence of Colletotrichum fioriniae PJ7.</title>
        <authorList>
            <person name="Baroncelli R."/>
        </authorList>
    </citation>
    <scope>NUCLEOTIDE SEQUENCE [LARGE SCALE GENOMIC DNA]</scope>
    <source>
        <strain evidence="2 3">IMI 309622</strain>
    </source>
</reference>
<dbReference type="EMBL" id="MOOE01000006">
    <property type="protein sequence ID" value="KAK1529103.1"/>
    <property type="molecule type" value="Genomic_DNA"/>
</dbReference>
<sequence>PLPVLGGRPRHFLEDETDLVSLKVSAEADFLSKRLRASWPGQDELSRDGLHRIRRYNEKSITVAVGLICIALAATLLIGTIVGFSYVCLTTNAKRGEIFAGTAA</sequence>
<dbReference type="RefSeq" id="XP_060314805.1">
    <property type="nucleotide sequence ID" value="XM_060455105.1"/>
</dbReference>
<dbReference type="GeneID" id="85338652"/>